<organism evidence="11 12">
    <name type="scientific">Abyssalbus ytuae</name>
    <dbReference type="NCBI Taxonomy" id="2926907"/>
    <lineage>
        <taxon>Bacteria</taxon>
        <taxon>Pseudomonadati</taxon>
        <taxon>Bacteroidota</taxon>
        <taxon>Flavobacteriia</taxon>
        <taxon>Flavobacteriales</taxon>
        <taxon>Flavobacteriaceae</taxon>
        <taxon>Abyssalbus</taxon>
    </lineage>
</organism>
<dbReference type="SUPFAM" id="SSF56219">
    <property type="entry name" value="DNase I-like"/>
    <property type="match status" value="1"/>
</dbReference>
<dbReference type="AlphaFoldDB" id="A0A9E6ZS80"/>
<keyword evidence="3" id="KW-0540">Nuclease</keyword>
<dbReference type="GO" id="GO:0004519">
    <property type="term" value="F:endonuclease activity"/>
    <property type="evidence" value="ECO:0007669"/>
    <property type="project" value="UniProtKB-KW"/>
</dbReference>
<evidence type="ECO:0000256" key="1">
    <source>
        <dbReference type="ARBA" id="ARBA00001936"/>
    </source>
</evidence>
<proteinExistence type="predicted"/>
<evidence type="ECO:0000256" key="9">
    <source>
        <dbReference type="SAM" id="Phobius"/>
    </source>
</evidence>
<evidence type="ECO:0000313" key="11">
    <source>
        <dbReference type="EMBL" id="UOB16903.1"/>
    </source>
</evidence>
<gene>
    <name evidence="11" type="ORF">MQE35_14325</name>
</gene>
<feature type="transmembrane region" description="Helical" evidence="9">
    <location>
        <begin position="67"/>
        <end position="86"/>
    </location>
</feature>
<evidence type="ECO:0000256" key="4">
    <source>
        <dbReference type="ARBA" id="ARBA00022723"/>
    </source>
</evidence>
<evidence type="ECO:0000256" key="5">
    <source>
        <dbReference type="ARBA" id="ARBA00022763"/>
    </source>
</evidence>
<keyword evidence="5" id="KW-0227">DNA damage</keyword>
<keyword evidence="12" id="KW-1185">Reference proteome</keyword>
<dbReference type="CDD" id="cd09084">
    <property type="entry name" value="EEP-2"/>
    <property type="match status" value="1"/>
</dbReference>
<dbReference type="KEGG" id="fbm:MQE35_14325"/>
<keyword evidence="6" id="KW-0378">Hydrolase</keyword>
<evidence type="ECO:0000256" key="3">
    <source>
        <dbReference type="ARBA" id="ARBA00022722"/>
    </source>
</evidence>
<comment type="cofactor">
    <cofactor evidence="2">
        <name>Mg(2+)</name>
        <dbReference type="ChEBI" id="CHEBI:18420"/>
    </cofactor>
</comment>
<keyword evidence="9" id="KW-0472">Membrane</keyword>
<evidence type="ECO:0000256" key="2">
    <source>
        <dbReference type="ARBA" id="ARBA00001946"/>
    </source>
</evidence>
<dbReference type="RefSeq" id="WP_255842153.1">
    <property type="nucleotide sequence ID" value="NZ_CP094358.1"/>
</dbReference>
<dbReference type="Proteomes" id="UP000831290">
    <property type="component" value="Chromosome"/>
</dbReference>
<reference evidence="11" key="1">
    <citation type="submission" date="2022-03" db="EMBL/GenBank/DDBJ databases">
        <title>Description of Abyssus ytuae gen. nov., sp. nov., a novel member of the family Flavobacteriaceae isolated from the sediment of Mariana Trench.</title>
        <authorList>
            <person name="Zhang J."/>
            <person name="Xu X."/>
        </authorList>
    </citation>
    <scope>NUCLEOTIDE SEQUENCE</scope>
    <source>
        <strain evidence="11">MT3330</strain>
    </source>
</reference>
<dbReference type="GO" id="GO:0016787">
    <property type="term" value="F:hydrolase activity"/>
    <property type="evidence" value="ECO:0007669"/>
    <property type="project" value="UniProtKB-KW"/>
</dbReference>
<dbReference type="InterPro" id="IPR005135">
    <property type="entry name" value="Endo/exonuclease/phosphatase"/>
</dbReference>
<dbReference type="PANTHER" id="PTHR15822:SF4">
    <property type="entry name" value="TYROSYL-DNA PHOSPHODIESTERASE 2"/>
    <property type="match status" value="1"/>
</dbReference>
<dbReference type="PANTHER" id="PTHR15822">
    <property type="entry name" value="TRAF AND TNF RECEPTOR-ASSOCIATED PROTEIN"/>
    <property type="match status" value="1"/>
</dbReference>
<accession>A0A9E6ZS80</accession>
<keyword evidence="11" id="KW-0255">Endonuclease</keyword>
<keyword evidence="8" id="KW-0234">DNA repair</keyword>
<dbReference type="GO" id="GO:0046872">
    <property type="term" value="F:metal ion binding"/>
    <property type="evidence" value="ECO:0007669"/>
    <property type="project" value="UniProtKB-KW"/>
</dbReference>
<feature type="transmembrane region" description="Helical" evidence="9">
    <location>
        <begin position="12"/>
        <end position="32"/>
    </location>
</feature>
<feature type="domain" description="Endonuclease/exonuclease/phosphatase" evidence="10">
    <location>
        <begin position="102"/>
        <end position="329"/>
    </location>
</feature>
<name>A0A9E6ZS80_9FLAO</name>
<dbReference type="Gene3D" id="3.60.10.10">
    <property type="entry name" value="Endonuclease/exonuclease/phosphatase"/>
    <property type="match status" value="1"/>
</dbReference>
<evidence type="ECO:0000259" key="10">
    <source>
        <dbReference type="Pfam" id="PF03372"/>
    </source>
</evidence>
<keyword evidence="4" id="KW-0479">Metal-binding</keyword>
<keyword evidence="9" id="KW-1133">Transmembrane helix</keyword>
<keyword evidence="7" id="KW-0460">Magnesium</keyword>
<protein>
    <submittedName>
        <fullName evidence="11">Endonuclease/exonuclease/phosphatase family protein</fullName>
    </submittedName>
</protein>
<dbReference type="InterPro" id="IPR051547">
    <property type="entry name" value="TDP2-like"/>
</dbReference>
<evidence type="ECO:0000256" key="8">
    <source>
        <dbReference type="ARBA" id="ARBA00023204"/>
    </source>
</evidence>
<sequence length="345" mass="40656">MKKLRFINKFLVILNSVFATLLLLSYVLPYIFPRSFPSLSVLSLTVPLLIFINFLFLVYWTIRLKKYLILSLLVLLLGHKHVAALFRFSGKDAPGSDDVKVMSFNVRLFNLYEWIKESGTDKAIIERIEKENPDIVCLQEFYNTKETAFNYPYTYFKYKTPSSRAGQAILSRFPIINRGSLEFSKYGNNAIYIDVVKGKDTLRVYNLHLESFHINPTEEELTQENSERVFKRMGSAFVIQQEQAEKFETHRRECTYRQIICGDFNNTQYSNVYRQIKKDMKDTFDEAGRGFGRTYYYPYFPLRIDFILVEKNMEVLSHKNLTDKLLSDHYPIVARVELKEEEQNE</sequence>
<dbReference type="EMBL" id="CP094358">
    <property type="protein sequence ID" value="UOB16903.1"/>
    <property type="molecule type" value="Genomic_DNA"/>
</dbReference>
<comment type="cofactor">
    <cofactor evidence="1">
        <name>Mn(2+)</name>
        <dbReference type="ChEBI" id="CHEBI:29035"/>
    </cofactor>
</comment>
<evidence type="ECO:0000256" key="6">
    <source>
        <dbReference type="ARBA" id="ARBA00022801"/>
    </source>
</evidence>
<keyword evidence="9" id="KW-0812">Transmembrane</keyword>
<feature type="transmembrane region" description="Helical" evidence="9">
    <location>
        <begin position="38"/>
        <end position="60"/>
    </location>
</feature>
<evidence type="ECO:0000313" key="12">
    <source>
        <dbReference type="Proteomes" id="UP000831290"/>
    </source>
</evidence>
<evidence type="ECO:0000256" key="7">
    <source>
        <dbReference type="ARBA" id="ARBA00022842"/>
    </source>
</evidence>
<dbReference type="Pfam" id="PF03372">
    <property type="entry name" value="Exo_endo_phos"/>
    <property type="match status" value="1"/>
</dbReference>
<dbReference type="InterPro" id="IPR036691">
    <property type="entry name" value="Endo/exonu/phosph_ase_sf"/>
</dbReference>
<dbReference type="GO" id="GO:0006281">
    <property type="term" value="P:DNA repair"/>
    <property type="evidence" value="ECO:0007669"/>
    <property type="project" value="UniProtKB-KW"/>
</dbReference>